<feature type="transmembrane region" description="Helical" evidence="1">
    <location>
        <begin position="286"/>
        <end position="304"/>
    </location>
</feature>
<protein>
    <recommendedName>
        <fullName evidence="4">Transmembrane protein</fullName>
    </recommendedName>
</protein>
<keyword evidence="3" id="KW-1185">Reference proteome</keyword>
<sequence length="340" mass="38099">MGILSLLPPSDVEGDKEQCCAWRTFVFIMLLPLLPTIFYIIGRRQARDHPAISSAYEAQDINLPYFYICPTPTSTVFDDIILYGFVASCQFISGDSPPFDYNATLPLMWNASRTADRVFEVVSSNCPVQTTVTNYGLCFGYNLTGYTVKKDDYIGDTIALSITFTYRSPPADPLFQRTYFLLSTFSSEPLPNQTTSIRSRFIQELPLSQQARLTLSLMDSVDLNKNHDRTGTGESIYTLPPFDGQISFYPSGPSEIAIVNMRLNSRGVNVVKAIDPWSWFELATQVYAYYGYAMLGFGLLYAVTVKRKEATLWRTFLSFASGLVGGCITALKVVGKRLRK</sequence>
<feature type="transmembrane region" description="Helical" evidence="1">
    <location>
        <begin position="316"/>
        <end position="334"/>
    </location>
</feature>
<accession>A0A1Y1HKJ2</accession>
<evidence type="ECO:0000313" key="3">
    <source>
        <dbReference type="Proteomes" id="UP000054558"/>
    </source>
</evidence>
<evidence type="ECO:0000313" key="2">
    <source>
        <dbReference type="EMBL" id="GAQ78142.1"/>
    </source>
</evidence>
<keyword evidence="1" id="KW-1133">Transmembrane helix</keyword>
<evidence type="ECO:0008006" key="4">
    <source>
        <dbReference type="Google" id="ProtNLM"/>
    </source>
</evidence>
<gene>
    <name evidence="2" type="ORF">KFL_000080480</name>
</gene>
<feature type="transmembrane region" description="Helical" evidence="1">
    <location>
        <begin position="20"/>
        <end position="41"/>
    </location>
</feature>
<keyword evidence="1" id="KW-0472">Membrane</keyword>
<evidence type="ECO:0000256" key="1">
    <source>
        <dbReference type="SAM" id="Phobius"/>
    </source>
</evidence>
<dbReference type="EMBL" id="DF236957">
    <property type="protein sequence ID" value="GAQ78142.1"/>
    <property type="molecule type" value="Genomic_DNA"/>
</dbReference>
<proteinExistence type="predicted"/>
<keyword evidence="1" id="KW-0812">Transmembrane</keyword>
<reference evidence="2 3" key="1">
    <citation type="journal article" date="2014" name="Nat. Commun.">
        <title>Klebsormidium flaccidum genome reveals primary factors for plant terrestrial adaptation.</title>
        <authorList>
            <person name="Hori K."/>
            <person name="Maruyama F."/>
            <person name="Fujisawa T."/>
            <person name="Togashi T."/>
            <person name="Yamamoto N."/>
            <person name="Seo M."/>
            <person name="Sato S."/>
            <person name="Yamada T."/>
            <person name="Mori H."/>
            <person name="Tajima N."/>
            <person name="Moriyama T."/>
            <person name="Ikeuchi M."/>
            <person name="Watanabe M."/>
            <person name="Wada H."/>
            <person name="Kobayashi K."/>
            <person name="Saito M."/>
            <person name="Masuda T."/>
            <person name="Sasaki-Sekimoto Y."/>
            <person name="Mashiguchi K."/>
            <person name="Awai K."/>
            <person name="Shimojima M."/>
            <person name="Masuda S."/>
            <person name="Iwai M."/>
            <person name="Nobusawa T."/>
            <person name="Narise T."/>
            <person name="Kondo S."/>
            <person name="Saito H."/>
            <person name="Sato R."/>
            <person name="Murakawa M."/>
            <person name="Ihara Y."/>
            <person name="Oshima-Yamada Y."/>
            <person name="Ohtaka K."/>
            <person name="Satoh M."/>
            <person name="Sonobe K."/>
            <person name="Ishii M."/>
            <person name="Ohtani R."/>
            <person name="Kanamori-Sato M."/>
            <person name="Honoki R."/>
            <person name="Miyazaki D."/>
            <person name="Mochizuki H."/>
            <person name="Umetsu J."/>
            <person name="Higashi K."/>
            <person name="Shibata D."/>
            <person name="Kamiya Y."/>
            <person name="Sato N."/>
            <person name="Nakamura Y."/>
            <person name="Tabata S."/>
            <person name="Ida S."/>
            <person name="Kurokawa K."/>
            <person name="Ohta H."/>
        </authorList>
    </citation>
    <scope>NUCLEOTIDE SEQUENCE [LARGE SCALE GENOMIC DNA]</scope>
    <source>
        <strain evidence="2 3">NIES-2285</strain>
    </source>
</reference>
<organism evidence="2 3">
    <name type="scientific">Klebsormidium nitens</name>
    <name type="common">Green alga</name>
    <name type="synonym">Ulothrix nitens</name>
    <dbReference type="NCBI Taxonomy" id="105231"/>
    <lineage>
        <taxon>Eukaryota</taxon>
        <taxon>Viridiplantae</taxon>
        <taxon>Streptophyta</taxon>
        <taxon>Klebsormidiophyceae</taxon>
        <taxon>Klebsormidiales</taxon>
        <taxon>Klebsormidiaceae</taxon>
        <taxon>Klebsormidium</taxon>
    </lineage>
</organism>
<dbReference type="Proteomes" id="UP000054558">
    <property type="component" value="Unassembled WGS sequence"/>
</dbReference>
<name>A0A1Y1HKJ2_KLENI</name>
<dbReference type="AlphaFoldDB" id="A0A1Y1HKJ2"/>